<dbReference type="Proteomes" id="UP000275727">
    <property type="component" value="Chromosome"/>
</dbReference>
<gene>
    <name evidence="4" type="ORF">DFR51_2045</name>
    <name evidence="3" type="ORF">SmB9_02460</name>
</gene>
<evidence type="ECO:0000313" key="6">
    <source>
        <dbReference type="Proteomes" id="UP000276029"/>
    </source>
</evidence>
<evidence type="ECO:0000259" key="2">
    <source>
        <dbReference type="Pfam" id="PF07589"/>
    </source>
</evidence>
<evidence type="ECO:0000313" key="3">
    <source>
        <dbReference type="EMBL" id="BBE32588.1"/>
    </source>
</evidence>
<proteinExistence type="predicted"/>
<keyword evidence="1" id="KW-0732">Signal</keyword>
<protein>
    <submittedName>
        <fullName evidence="4">Secreted protein with PEP-CTERM sorting signal</fullName>
    </submittedName>
</protein>
<dbReference type="NCBIfam" id="TIGR02595">
    <property type="entry name" value="PEP_CTERM"/>
    <property type="match status" value="1"/>
</dbReference>
<reference evidence="3 5" key="1">
    <citation type="submission" date="2018-06" db="EMBL/GenBank/DDBJ databases">
        <title>Complete Genome Sequence of the Microcystin-Degrading Bacterium Sphingosinicella microcystinivorans Strain B-9.</title>
        <authorList>
            <person name="Jin H."/>
            <person name="Nishizawa T."/>
            <person name="Guo Y."/>
            <person name="Nishizawa A."/>
            <person name="Park H."/>
            <person name="Kato H."/>
            <person name="Tsuji K."/>
            <person name="Harada K."/>
        </authorList>
    </citation>
    <scope>NUCLEOTIDE SEQUENCE [LARGE SCALE GENOMIC DNA]</scope>
    <source>
        <strain evidence="3 5">B9</strain>
    </source>
</reference>
<accession>A0AAD1D2J6</accession>
<feature type="chain" id="PRO_5042111651" evidence="1">
    <location>
        <begin position="24"/>
        <end position="200"/>
    </location>
</feature>
<dbReference type="EMBL" id="RBWX01000008">
    <property type="protein sequence ID" value="RKS88834.1"/>
    <property type="molecule type" value="Genomic_DNA"/>
</dbReference>
<dbReference type="KEGG" id="smic:SmB9_02460"/>
<keyword evidence="6" id="KW-1185">Reference proteome</keyword>
<dbReference type="Proteomes" id="UP000276029">
    <property type="component" value="Unassembled WGS sequence"/>
</dbReference>
<evidence type="ECO:0000256" key="1">
    <source>
        <dbReference type="SAM" id="SignalP"/>
    </source>
</evidence>
<dbReference type="GO" id="GO:0016491">
    <property type="term" value="F:oxidoreductase activity"/>
    <property type="evidence" value="ECO:0007669"/>
    <property type="project" value="InterPro"/>
</dbReference>
<evidence type="ECO:0000313" key="5">
    <source>
        <dbReference type="Proteomes" id="UP000275727"/>
    </source>
</evidence>
<name>A0AAD1D2J6_SPHMI</name>
<evidence type="ECO:0000313" key="4">
    <source>
        <dbReference type="EMBL" id="RKS88834.1"/>
    </source>
</evidence>
<dbReference type="EMBL" id="AP018711">
    <property type="protein sequence ID" value="BBE32588.1"/>
    <property type="molecule type" value="Genomic_DNA"/>
</dbReference>
<reference evidence="4 6" key="2">
    <citation type="submission" date="2018-10" db="EMBL/GenBank/DDBJ databases">
        <title>Genomic Encyclopedia of Type Strains, Phase IV (KMG-IV): sequencing the most valuable type-strain genomes for metagenomic binning, comparative biology and taxonomic classification.</title>
        <authorList>
            <person name="Goeker M."/>
        </authorList>
    </citation>
    <scope>NUCLEOTIDE SEQUENCE [LARGE SCALE GENOMIC DNA]</scope>
    <source>
        <strain evidence="4 6">DSM 19791</strain>
    </source>
</reference>
<dbReference type="PROSITE" id="PS00895">
    <property type="entry name" value="3_HYDROXYISOBUT_DH"/>
    <property type="match status" value="1"/>
</dbReference>
<feature type="signal peptide" evidence="1">
    <location>
        <begin position="1"/>
        <end position="23"/>
    </location>
</feature>
<dbReference type="Pfam" id="PF07589">
    <property type="entry name" value="PEP-CTERM"/>
    <property type="match status" value="1"/>
</dbReference>
<feature type="domain" description="Ice-binding protein C-terminal" evidence="2">
    <location>
        <begin position="175"/>
        <end position="198"/>
    </location>
</feature>
<dbReference type="AlphaFoldDB" id="A0AAD1D2J6"/>
<sequence length="200" mass="20879">MKKVLLSAAALGAVAAFSAPANAALITCPAAHIADGTSKVFNGSNSAVSACQYDNATGTSTVANLTNINASAFYGFSDWADNGQTQINLAEGAGGSGTWTINGVDFAAYDYMIVFKNGNGTHLTAFTFNEEFSSGGWSTPFTDPPFDLPGKSKSHDVSHYSIVKRYNPETPPPVDVPEPAMLGLFGLGLMGLGMARRRRG</sequence>
<dbReference type="InterPro" id="IPR002204">
    <property type="entry name" value="3-OH-isobutyrate_DH-rel_CS"/>
</dbReference>
<dbReference type="InterPro" id="IPR013424">
    <property type="entry name" value="Ice-binding_C"/>
</dbReference>
<dbReference type="RefSeq" id="WP_121050611.1">
    <property type="nucleotide sequence ID" value="NZ_AP018711.1"/>
</dbReference>
<organism evidence="3 5">
    <name type="scientific">Sphingosinicella microcystinivorans</name>
    <dbReference type="NCBI Taxonomy" id="335406"/>
    <lineage>
        <taxon>Bacteria</taxon>
        <taxon>Pseudomonadati</taxon>
        <taxon>Pseudomonadota</taxon>
        <taxon>Alphaproteobacteria</taxon>
        <taxon>Sphingomonadales</taxon>
        <taxon>Sphingosinicellaceae</taxon>
        <taxon>Sphingosinicella</taxon>
    </lineage>
</organism>